<dbReference type="InterPro" id="IPR036318">
    <property type="entry name" value="FAD-bd_PCMH-like_sf"/>
</dbReference>
<dbReference type="PANTHER" id="PTHR22777">
    <property type="entry name" value="HEMOLYSIN-RELATED"/>
    <property type="match status" value="1"/>
</dbReference>
<keyword evidence="4 8" id="KW-1133">Transmembrane helix</keyword>
<reference evidence="11" key="1">
    <citation type="submission" date="2016-02" db="EMBL/GenBank/DDBJ databases">
        <title>Paenibacillus sp. LPB0068, isolated from Crassostrea gigas.</title>
        <authorList>
            <person name="Shin S.-K."/>
            <person name="Yi H."/>
        </authorList>
    </citation>
    <scope>NUCLEOTIDE SEQUENCE [LARGE SCALE GENOMIC DNA]</scope>
    <source>
        <strain evidence="11">KCTC 23969</strain>
    </source>
</reference>
<protein>
    <submittedName>
        <fullName evidence="10">Hemolysin</fullName>
    </submittedName>
</protein>
<dbReference type="Pfam" id="PF01595">
    <property type="entry name" value="CNNM"/>
    <property type="match status" value="1"/>
</dbReference>
<proteinExistence type="predicted"/>
<organism evidence="10 11">
    <name type="scientific">Polaribacter reichenbachii</name>
    <dbReference type="NCBI Taxonomy" id="996801"/>
    <lineage>
        <taxon>Bacteria</taxon>
        <taxon>Pseudomonadati</taxon>
        <taxon>Bacteroidota</taxon>
        <taxon>Flavobacteriia</taxon>
        <taxon>Flavobacteriales</taxon>
        <taxon>Flavobacteriaceae</taxon>
    </lineage>
</organism>
<keyword evidence="2 8" id="KW-0812">Transmembrane</keyword>
<dbReference type="InterPro" id="IPR002550">
    <property type="entry name" value="CNNM"/>
</dbReference>
<dbReference type="PANTHER" id="PTHR22777:SF17">
    <property type="entry name" value="UPF0053 PROTEIN SLL0260"/>
    <property type="match status" value="1"/>
</dbReference>
<dbReference type="PROSITE" id="PS51371">
    <property type="entry name" value="CBS"/>
    <property type="match status" value="1"/>
</dbReference>
<feature type="domain" description="CBS" evidence="9">
    <location>
        <begin position="250"/>
        <end position="313"/>
    </location>
</feature>
<dbReference type="SMART" id="SM01091">
    <property type="entry name" value="CorC_HlyC"/>
    <property type="match status" value="1"/>
</dbReference>
<dbReference type="GO" id="GO:0050660">
    <property type="term" value="F:flavin adenine dinucleotide binding"/>
    <property type="evidence" value="ECO:0007669"/>
    <property type="project" value="InterPro"/>
</dbReference>
<keyword evidence="11" id="KW-1185">Reference proteome</keyword>
<dbReference type="Pfam" id="PF00571">
    <property type="entry name" value="CBS"/>
    <property type="match status" value="1"/>
</dbReference>
<evidence type="ECO:0000259" key="9">
    <source>
        <dbReference type="PROSITE" id="PS51371"/>
    </source>
</evidence>
<dbReference type="EMBL" id="LSFL01000035">
    <property type="protein sequence ID" value="OBY63975.1"/>
    <property type="molecule type" value="Genomic_DNA"/>
</dbReference>
<evidence type="ECO:0000256" key="6">
    <source>
        <dbReference type="ARBA" id="ARBA00023136"/>
    </source>
</evidence>
<dbReference type="SUPFAM" id="SSF56176">
    <property type="entry name" value="FAD-binding/transporter-associated domain-like"/>
    <property type="match status" value="1"/>
</dbReference>
<dbReference type="InterPro" id="IPR044751">
    <property type="entry name" value="Ion_transp-like_CBS"/>
</dbReference>
<dbReference type="STRING" id="996801.BW723_01275"/>
<evidence type="ECO:0000256" key="5">
    <source>
        <dbReference type="ARBA" id="ARBA00023122"/>
    </source>
</evidence>
<dbReference type="Gene3D" id="3.30.465.10">
    <property type="match status" value="1"/>
</dbReference>
<gene>
    <name evidence="10" type="ORF">LPB301_14415</name>
</gene>
<dbReference type="Proteomes" id="UP000092612">
    <property type="component" value="Unassembled WGS sequence"/>
</dbReference>
<dbReference type="InterPro" id="IPR000644">
    <property type="entry name" value="CBS_dom"/>
</dbReference>
<dbReference type="CDD" id="cd04590">
    <property type="entry name" value="CBS_pair_CorC_HlyC_assoc"/>
    <property type="match status" value="1"/>
</dbReference>
<evidence type="ECO:0000256" key="3">
    <source>
        <dbReference type="ARBA" id="ARBA00022737"/>
    </source>
</evidence>
<dbReference type="InterPro" id="IPR046342">
    <property type="entry name" value="CBS_dom_sf"/>
</dbReference>
<evidence type="ECO:0000256" key="7">
    <source>
        <dbReference type="PROSITE-ProRule" id="PRU00703"/>
    </source>
</evidence>
<feature type="transmembrane region" description="Helical" evidence="8">
    <location>
        <begin position="75"/>
        <end position="93"/>
    </location>
</feature>
<evidence type="ECO:0000256" key="4">
    <source>
        <dbReference type="ARBA" id="ARBA00022989"/>
    </source>
</evidence>
<dbReference type="SUPFAM" id="SSF54631">
    <property type="entry name" value="CBS-domain pair"/>
    <property type="match status" value="1"/>
</dbReference>
<comment type="subcellular location">
    <subcellularLocation>
        <location evidence="1">Membrane</location>
        <topology evidence="1">Multi-pass membrane protein</topology>
    </subcellularLocation>
</comment>
<keyword evidence="5 7" id="KW-0129">CBS domain</keyword>
<dbReference type="Pfam" id="PF03471">
    <property type="entry name" value="CorC_HlyC"/>
    <property type="match status" value="1"/>
</dbReference>
<evidence type="ECO:0000256" key="1">
    <source>
        <dbReference type="ARBA" id="ARBA00004141"/>
    </source>
</evidence>
<dbReference type="Gene3D" id="3.10.580.10">
    <property type="entry name" value="CBS-domain"/>
    <property type="match status" value="1"/>
</dbReference>
<dbReference type="AlphaFoldDB" id="A0A1B8TWY0"/>
<evidence type="ECO:0000256" key="2">
    <source>
        <dbReference type="ARBA" id="ARBA00022692"/>
    </source>
</evidence>
<comment type="caution">
    <text evidence="10">The sequence shown here is derived from an EMBL/GenBank/DDBJ whole genome shotgun (WGS) entry which is preliminary data.</text>
</comment>
<evidence type="ECO:0000256" key="8">
    <source>
        <dbReference type="SAM" id="Phobius"/>
    </source>
</evidence>
<evidence type="ECO:0000313" key="11">
    <source>
        <dbReference type="Proteomes" id="UP000092612"/>
    </source>
</evidence>
<dbReference type="InterPro" id="IPR005170">
    <property type="entry name" value="Transptr-assoc_dom"/>
</dbReference>
<name>A0A1B8TWY0_9FLAO</name>
<evidence type="ECO:0000313" key="10">
    <source>
        <dbReference type="EMBL" id="OBY63975.1"/>
    </source>
</evidence>
<accession>A0A1B8TWY0</accession>
<sequence length="401" mass="46271">MEIAFVSANKMHIELEKKREGFIPKILTKITQKSSKFITTMLVGNNISLVIYSYYMGEFLIRFIPTNSFNEFSLLLLQTVISTIIILITAEFLPKAIFRIYANEVLKIFAFPAYIFYNLFHFFSEFISMISDFFLRVFFKTNADEQQTEFSKEELGIYINEQLETGNDDNEMDSEIQIFQNALVFQNVKAREVMVPRTEIISVEMHETVSNLKNLFIETGLSKILVYKTSLDDVVGYVNAFELFKKPKTIKSILLPLEIVPESMMINDILNTLMKKRKSVAVVVDEYGGTSGIITVEDIVEELFGEIEDEHDSQEFLEEKISEDTFKFSARLEVDYLNEEYDLNIPKSEAYETLGGFIIEHTENIPEEKELIDIKGFKIKILKMSGAKINEISIKVSNNED</sequence>
<feature type="transmembrane region" description="Helical" evidence="8">
    <location>
        <begin position="105"/>
        <end position="123"/>
    </location>
</feature>
<feature type="transmembrane region" description="Helical" evidence="8">
    <location>
        <begin position="37"/>
        <end position="55"/>
    </location>
</feature>
<keyword evidence="3" id="KW-0677">Repeat</keyword>
<dbReference type="GO" id="GO:0005886">
    <property type="term" value="C:plasma membrane"/>
    <property type="evidence" value="ECO:0007669"/>
    <property type="project" value="TreeGrafter"/>
</dbReference>
<dbReference type="InterPro" id="IPR016169">
    <property type="entry name" value="FAD-bd_PCMH_sub2"/>
</dbReference>
<keyword evidence="6 8" id="KW-0472">Membrane</keyword>